<evidence type="ECO:0000313" key="3">
    <source>
        <dbReference type="Proteomes" id="UP001159405"/>
    </source>
</evidence>
<dbReference type="Proteomes" id="UP001159405">
    <property type="component" value="Unassembled WGS sequence"/>
</dbReference>
<feature type="region of interest" description="Disordered" evidence="1">
    <location>
        <begin position="1"/>
        <end position="22"/>
    </location>
</feature>
<gene>
    <name evidence="2" type="ORF">PLOB_00012453</name>
</gene>
<reference evidence="2 3" key="1">
    <citation type="submission" date="2022-05" db="EMBL/GenBank/DDBJ databases">
        <authorList>
            <consortium name="Genoscope - CEA"/>
            <person name="William W."/>
        </authorList>
    </citation>
    <scope>NUCLEOTIDE SEQUENCE [LARGE SCALE GENOMIC DNA]</scope>
</reference>
<evidence type="ECO:0000313" key="2">
    <source>
        <dbReference type="EMBL" id="CAH3104630.1"/>
    </source>
</evidence>
<protein>
    <submittedName>
        <fullName evidence="2">Uncharacterized protein</fullName>
    </submittedName>
</protein>
<keyword evidence="3" id="KW-1185">Reference proteome</keyword>
<evidence type="ECO:0000256" key="1">
    <source>
        <dbReference type="SAM" id="MobiDB-lite"/>
    </source>
</evidence>
<organism evidence="2 3">
    <name type="scientific">Porites lobata</name>
    <dbReference type="NCBI Taxonomy" id="104759"/>
    <lineage>
        <taxon>Eukaryota</taxon>
        <taxon>Metazoa</taxon>
        <taxon>Cnidaria</taxon>
        <taxon>Anthozoa</taxon>
        <taxon>Hexacorallia</taxon>
        <taxon>Scleractinia</taxon>
        <taxon>Fungiina</taxon>
        <taxon>Poritidae</taxon>
        <taxon>Porites</taxon>
    </lineage>
</organism>
<comment type="caution">
    <text evidence="2">The sequence shown here is derived from an EMBL/GenBank/DDBJ whole genome shotgun (WGS) entry which is preliminary data.</text>
</comment>
<sequence length="121" mass="13540">SKISGQETCDLSYSNPPNHSLSHETCTMGRRIKSFAAGPFEILPQQRSLSSVQSWNSVVQKSHISFWRAAQAILPPTRQHDHNFPLMIFGLQLEVLSRTKGNGCKILRKKPTTFLYLLSGG</sequence>
<accession>A0ABN8NER7</accession>
<dbReference type="EMBL" id="CALNXK010000017">
    <property type="protein sequence ID" value="CAH3104630.1"/>
    <property type="molecule type" value="Genomic_DNA"/>
</dbReference>
<feature type="non-terminal residue" evidence="2">
    <location>
        <position position="1"/>
    </location>
</feature>
<name>A0ABN8NER7_9CNID</name>
<proteinExistence type="predicted"/>